<dbReference type="EMBL" id="UGUY01000001">
    <property type="protein sequence ID" value="SUD69354.1"/>
    <property type="molecule type" value="Genomic_DNA"/>
</dbReference>
<sequence length="129" mass="13699">MNLARPEKALVAWMLYFSILFGSLLCAMGHGQMAGLRLSGLDDAAWCAADSSGAFKGDQDITDPMPPTGADCVITSLFCASLLAAFFGLLALLAGESRTPLPKQPPPRLPKHRWPLVNPRASPAPLPVL</sequence>
<name>A0A379KMY3_PSEPU</name>
<keyword evidence="1" id="KW-0812">Transmembrane</keyword>
<evidence type="ECO:0000313" key="3">
    <source>
        <dbReference type="Proteomes" id="UP000254602"/>
    </source>
</evidence>
<organism evidence="2 3">
    <name type="scientific">Pseudomonas putida</name>
    <name type="common">Arthrobacter siderocapsulatus</name>
    <dbReference type="NCBI Taxonomy" id="303"/>
    <lineage>
        <taxon>Bacteria</taxon>
        <taxon>Pseudomonadati</taxon>
        <taxon>Pseudomonadota</taxon>
        <taxon>Gammaproteobacteria</taxon>
        <taxon>Pseudomonadales</taxon>
        <taxon>Pseudomonadaceae</taxon>
        <taxon>Pseudomonas</taxon>
    </lineage>
</organism>
<protein>
    <submittedName>
        <fullName evidence="2">Putative lipoprotein</fullName>
    </submittedName>
</protein>
<feature type="transmembrane region" description="Helical" evidence="1">
    <location>
        <begin position="12"/>
        <end position="31"/>
    </location>
</feature>
<evidence type="ECO:0000313" key="2">
    <source>
        <dbReference type="EMBL" id="SUD69354.1"/>
    </source>
</evidence>
<dbReference type="Pfam" id="PF11162">
    <property type="entry name" value="DUF2946"/>
    <property type="match status" value="1"/>
</dbReference>
<keyword evidence="1" id="KW-0472">Membrane</keyword>
<evidence type="ECO:0000256" key="1">
    <source>
        <dbReference type="SAM" id="Phobius"/>
    </source>
</evidence>
<dbReference type="InterPro" id="IPR021333">
    <property type="entry name" value="DUF2946"/>
</dbReference>
<keyword evidence="1" id="KW-1133">Transmembrane helix</keyword>
<proteinExistence type="predicted"/>
<gene>
    <name evidence="2" type="ORF">NCTC7914_03496</name>
</gene>
<keyword evidence="2" id="KW-0449">Lipoprotein</keyword>
<dbReference type="AlphaFoldDB" id="A0A379KMY3"/>
<feature type="transmembrane region" description="Helical" evidence="1">
    <location>
        <begin position="73"/>
        <end position="94"/>
    </location>
</feature>
<reference evidence="2 3" key="1">
    <citation type="submission" date="2018-06" db="EMBL/GenBank/DDBJ databases">
        <authorList>
            <consortium name="Pathogen Informatics"/>
            <person name="Doyle S."/>
        </authorList>
    </citation>
    <scope>NUCLEOTIDE SEQUENCE [LARGE SCALE GENOMIC DNA]</scope>
    <source>
        <strain evidence="2 3">NCTC7914</strain>
    </source>
</reference>
<dbReference type="Proteomes" id="UP000254602">
    <property type="component" value="Unassembled WGS sequence"/>
</dbReference>
<accession>A0A379KMY3</accession>